<gene>
    <name evidence="1" type="ORF">QR680_007673</name>
</gene>
<evidence type="ECO:0000313" key="2">
    <source>
        <dbReference type="Proteomes" id="UP001175271"/>
    </source>
</evidence>
<keyword evidence="2" id="KW-1185">Reference proteome</keyword>
<sequence>MEARLTVLECSQERIAEHQHKAEDTVMTILEGFQRRFEEIEYSTPINFGATAVSISWVYRRSDLKGSVGSTA</sequence>
<organism evidence="1 2">
    <name type="scientific">Steinernema hermaphroditum</name>
    <dbReference type="NCBI Taxonomy" id="289476"/>
    <lineage>
        <taxon>Eukaryota</taxon>
        <taxon>Metazoa</taxon>
        <taxon>Ecdysozoa</taxon>
        <taxon>Nematoda</taxon>
        <taxon>Chromadorea</taxon>
        <taxon>Rhabditida</taxon>
        <taxon>Tylenchina</taxon>
        <taxon>Panagrolaimomorpha</taxon>
        <taxon>Strongyloidoidea</taxon>
        <taxon>Steinernematidae</taxon>
        <taxon>Steinernema</taxon>
    </lineage>
</organism>
<dbReference type="AlphaFoldDB" id="A0AA39IDX3"/>
<proteinExistence type="predicted"/>
<dbReference type="EMBL" id="JAUCMV010000001">
    <property type="protein sequence ID" value="KAK0422617.1"/>
    <property type="molecule type" value="Genomic_DNA"/>
</dbReference>
<dbReference type="Proteomes" id="UP001175271">
    <property type="component" value="Unassembled WGS sequence"/>
</dbReference>
<name>A0AA39IDX3_9BILA</name>
<comment type="caution">
    <text evidence="1">The sequence shown here is derived from an EMBL/GenBank/DDBJ whole genome shotgun (WGS) entry which is preliminary data.</text>
</comment>
<accession>A0AA39IDX3</accession>
<reference evidence="1" key="1">
    <citation type="submission" date="2023-06" db="EMBL/GenBank/DDBJ databases">
        <title>Genomic analysis of the entomopathogenic nematode Steinernema hermaphroditum.</title>
        <authorList>
            <person name="Schwarz E.M."/>
            <person name="Heppert J.K."/>
            <person name="Baniya A."/>
            <person name="Schwartz H.T."/>
            <person name="Tan C.-H."/>
            <person name="Antoshechkin I."/>
            <person name="Sternberg P.W."/>
            <person name="Goodrich-Blair H."/>
            <person name="Dillman A.R."/>
        </authorList>
    </citation>
    <scope>NUCLEOTIDE SEQUENCE</scope>
    <source>
        <strain evidence="1">PS9179</strain>
        <tissue evidence="1">Whole animal</tissue>
    </source>
</reference>
<evidence type="ECO:0000313" key="1">
    <source>
        <dbReference type="EMBL" id="KAK0422617.1"/>
    </source>
</evidence>
<protein>
    <submittedName>
        <fullName evidence="1">Uncharacterized protein</fullName>
    </submittedName>
</protein>